<dbReference type="Pfam" id="PF00690">
    <property type="entry name" value="Cation_ATPase_N"/>
    <property type="match status" value="1"/>
</dbReference>
<dbReference type="GO" id="GO:0005388">
    <property type="term" value="F:P-type calcium transporter activity"/>
    <property type="evidence" value="ECO:0007669"/>
    <property type="project" value="InterPro"/>
</dbReference>
<feature type="domain" description="Cation-transporting P-type ATPase N-terminal" evidence="19">
    <location>
        <begin position="4"/>
        <end position="68"/>
    </location>
</feature>
<dbReference type="Proteomes" id="UP000199701">
    <property type="component" value="Unassembled WGS sequence"/>
</dbReference>
<feature type="transmembrane region" description="Helical" evidence="18">
    <location>
        <begin position="52"/>
        <end position="71"/>
    </location>
</feature>
<dbReference type="SUPFAM" id="SSF56784">
    <property type="entry name" value="HAD-like"/>
    <property type="match status" value="1"/>
</dbReference>
<keyword evidence="12" id="KW-1278">Translocase</keyword>
<evidence type="ECO:0000256" key="12">
    <source>
        <dbReference type="ARBA" id="ARBA00022967"/>
    </source>
</evidence>
<proteinExistence type="inferred from homology"/>
<sequence length="897" mass="99236">MLNPENVLPDSFVGLTIDEISKSKDRYGDNQLGKRKRNTFLRQFLQSFNDPIIKILLIVLAVNVLFLIRNFDWYETAGIAVAIFLATFISTLSEYGSESAFEKLQEEADKTKCRVKRAEGLLELPINDIVVGDYIILQAGERIPGDGIIVFGELNVDQSALNGESKETLKIPSKTSSLDDDGSNFMQKNKLFRGSIVCTGEGVMLVTQVGNNTFYGHIAYEIQEETRESPLKLRLGKLAETISSFGYLGAGTVAIADLFNSIFMSQGFDMVKVMEILKSPPIILGNLLHAITLAITVIVVAVPEGLPMMITVVLSSNMKSMLKDNVLVRKLVGIETSGSLNILFTDKTGTITKGKLQVISFLSGDCTQYSTISELIKNQGLYDLFKLSAVYNTSSSVSSNDDKTQAIGGNTTERAILDFGGAHFLEKRKVKVLSRIPFNSTDKYSTADIMNNNKHITLIKGAPEKILLNCSSYYDKYGATKSITHMDDLTKIMSDMSGKAIRLLAVATSDFPVKKASDLKNLTLVGIIGIRDEVRQEAHGAIRKVMDAGVQVVMITGDNKETASAIAREVGLIKDGQQNAVITSSELTMLRDNKLKQILPQLRVVARALPSDKSRLIKISQEMGLVSGMTGDGVNDAPALKKADVGFSMGSGAEIAKEASDIVILDDNFLSISKAILYGRTIFKSIRKFLIFQLTVNLCAVVVSIIGPFIGVPTPITVLQMLWINMVMDTLAGLAFSGEIPLDEYMKEPPKRRDEPIINLYMWNQILFTGIYTASLCILFLKLPIFSQMFRGSEGRQFLMTAFFGLFIFASIFNSFNARTYRLNLFAHIWKNKSFMFIIFFIFIVQLLLIYFGGTLFRTTGLNLLELQVVFLLAFTVIPIDMARKVFIRMNGRKGSI</sequence>
<dbReference type="PROSITE" id="PS00154">
    <property type="entry name" value="ATPASE_E1_E2"/>
    <property type="match status" value="1"/>
</dbReference>
<evidence type="ECO:0000256" key="8">
    <source>
        <dbReference type="ARBA" id="ARBA00022796"/>
    </source>
</evidence>
<evidence type="ECO:0000256" key="5">
    <source>
        <dbReference type="ARBA" id="ARBA00022692"/>
    </source>
</evidence>
<evidence type="ECO:0000256" key="15">
    <source>
        <dbReference type="ARBA" id="ARBA00023065"/>
    </source>
</evidence>
<protein>
    <submittedName>
        <fullName evidence="20">Plasma-membrane calcium-translocating P-type ATPase</fullName>
    </submittedName>
</protein>
<evidence type="ECO:0000256" key="2">
    <source>
        <dbReference type="ARBA" id="ARBA00006024"/>
    </source>
</evidence>
<evidence type="ECO:0000256" key="11">
    <source>
        <dbReference type="ARBA" id="ARBA00022842"/>
    </source>
</evidence>
<evidence type="ECO:0000256" key="7">
    <source>
        <dbReference type="ARBA" id="ARBA00022741"/>
    </source>
</evidence>
<dbReference type="PRINTS" id="PR00119">
    <property type="entry name" value="CATATPASE"/>
</dbReference>
<dbReference type="OrthoDB" id="9760364at2"/>
<keyword evidence="6" id="KW-0479">Metal-binding</keyword>
<evidence type="ECO:0000256" key="1">
    <source>
        <dbReference type="ARBA" id="ARBA00004127"/>
    </source>
</evidence>
<feature type="transmembrane region" description="Helical" evidence="18">
    <location>
        <begin position="763"/>
        <end position="786"/>
    </location>
</feature>
<keyword evidence="10" id="KW-0067">ATP-binding</keyword>
<feature type="transmembrane region" description="Helical" evidence="18">
    <location>
        <begin position="242"/>
        <end position="263"/>
    </location>
</feature>
<feature type="transmembrane region" description="Helical" evidence="18">
    <location>
        <begin position="722"/>
        <end position="742"/>
    </location>
</feature>
<dbReference type="GO" id="GO:0005886">
    <property type="term" value="C:plasma membrane"/>
    <property type="evidence" value="ECO:0007669"/>
    <property type="project" value="TreeGrafter"/>
</dbReference>
<dbReference type="InterPro" id="IPR023298">
    <property type="entry name" value="ATPase_P-typ_TM_dom_sf"/>
</dbReference>
<dbReference type="InterPro" id="IPR006408">
    <property type="entry name" value="P-type_ATPase_IIB"/>
</dbReference>
<dbReference type="GO" id="GO:0046872">
    <property type="term" value="F:metal ion binding"/>
    <property type="evidence" value="ECO:0007669"/>
    <property type="project" value="UniProtKB-KW"/>
</dbReference>
<feature type="transmembrane region" description="Helical" evidence="18">
    <location>
        <begin position="283"/>
        <end position="314"/>
    </location>
</feature>
<evidence type="ECO:0000256" key="3">
    <source>
        <dbReference type="ARBA" id="ARBA00022448"/>
    </source>
</evidence>
<gene>
    <name evidence="20" type="ORF">SAMN05421659_108103</name>
</gene>
<dbReference type="PRINTS" id="PR00120">
    <property type="entry name" value="HATPASE"/>
</dbReference>
<evidence type="ECO:0000256" key="18">
    <source>
        <dbReference type="SAM" id="Phobius"/>
    </source>
</evidence>
<evidence type="ECO:0000256" key="14">
    <source>
        <dbReference type="ARBA" id="ARBA00023008"/>
    </source>
</evidence>
<dbReference type="InterPro" id="IPR023214">
    <property type="entry name" value="HAD_sf"/>
</dbReference>
<dbReference type="InterPro" id="IPR059000">
    <property type="entry name" value="ATPase_P-type_domA"/>
</dbReference>
<dbReference type="SUPFAM" id="SSF81665">
    <property type="entry name" value="Calcium ATPase, transmembrane domain M"/>
    <property type="match status" value="1"/>
</dbReference>
<comment type="catalytic activity">
    <reaction evidence="17">
        <text>Cu(+)(in) + ATP + H2O = Cu(+)(out) + ADP + phosphate + H(+)</text>
        <dbReference type="Rhea" id="RHEA:25792"/>
        <dbReference type="ChEBI" id="CHEBI:15377"/>
        <dbReference type="ChEBI" id="CHEBI:15378"/>
        <dbReference type="ChEBI" id="CHEBI:30616"/>
        <dbReference type="ChEBI" id="CHEBI:43474"/>
        <dbReference type="ChEBI" id="CHEBI:49552"/>
        <dbReference type="ChEBI" id="CHEBI:456216"/>
        <dbReference type="EC" id="7.2.2.8"/>
    </reaction>
</comment>
<dbReference type="GO" id="GO:0016887">
    <property type="term" value="F:ATP hydrolysis activity"/>
    <property type="evidence" value="ECO:0007669"/>
    <property type="project" value="InterPro"/>
</dbReference>
<comment type="subcellular location">
    <subcellularLocation>
        <location evidence="1">Endomembrane system</location>
        <topology evidence="1">Multi-pass membrane protein</topology>
    </subcellularLocation>
</comment>
<comment type="similarity">
    <text evidence="2">Belongs to the cation transport ATPase (P-type) (TC 3.A.3) family. Type IB subfamily.</text>
</comment>
<dbReference type="Pfam" id="PF13246">
    <property type="entry name" value="Cation_ATPase"/>
    <property type="match status" value="1"/>
</dbReference>
<organism evidence="20 21">
    <name type="scientific">[Clostridium] fimetarium</name>
    <dbReference type="NCBI Taxonomy" id="99656"/>
    <lineage>
        <taxon>Bacteria</taxon>
        <taxon>Bacillati</taxon>
        <taxon>Bacillota</taxon>
        <taxon>Clostridia</taxon>
        <taxon>Lachnospirales</taxon>
        <taxon>Lachnospiraceae</taxon>
    </lineage>
</organism>
<dbReference type="AlphaFoldDB" id="A0A1I0QKK2"/>
<dbReference type="SFLD" id="SFLDG00002">
    <property type="entry name" value="C1.7:_P-type_atpase_like"/>
    <property type="match status" value="1"/>
</dbReference>
<keyword evidence="7" id="KW-0547">Nucleotide-binding</keyword>
<keyword evidence="5 18" id="KW-0812">Transmembrane</keyword>
<dbReference type="InterPro" id="IPR006068">
    <property type="entry name" value="ATPase_P-typ_cation-transptr_C"/>
</dbReference>
<dbReference type="FunFam" id="3.40.50.1000:FF:000144">
    <property type="entry name" value="copper-transporting ATPase 1 isoform X2"/>
    <property type="match status" value="1"/>
</dbReference>
<dbReference type="InterPro" id="IPR036412">
    <property type="entry name" value="HAD-like_sf"/>
</dbReference>
<evidence type="ECO:0000256" key="13">
    <source>
        <dbReference type="ARBA" id="ARBA00022989"/>
    </source>
</evidence>
<evidence type="ECO:0000256" key="4">
    <source>
        <dbReference type="ARBA" id="ARBA00022568"/>
    </source>
</evidence>
<dbReference type="InterPro" id="IPR018303">
    <property type="entry name" value="ATPase_P-typ_P_site"/>
</dbReference>
<keyword evidence="15" id="KW-0406">Ion transport</keyword>
<evidence type="ECO:0000256" key="16">
    <source>
        <dbReference type="ARBA" id="ARBA00023136"/>
    </source>
</evidence>
<dbReference type="InterPro" id="IPR004014">
    <property type="entry name" value="ATPase_P-typ_cation-transptr_N"/>
</dbReference>
<accession>A0A1I0QKK2</accession>
<dbReference type="RefSeq" id="WP_092454090.1">
    <property type="nucleotide sequence ID" value="NZ_FOJI01000008.1"/>
</dbReference>
<reference evidence="20 21" key="1">
    <citation type="submission" date="2016-10" db="EMBL/GenBank/DDBJ databases">
        <authorList>
            <person name="de Groot N.N."/>
        </authorList>
    </citation>
    <scope>NUCLEOTIDE SEQUENCE [LARGE SCALE GENOMIC DNA]</scope>
    <source>
        <strain evidence="20 21">DSM 9179</strain>
    </source>
</reference>
<keyword evidence="3" id="KW-0813">Transport</keyword>
<keyword evidence="8" id="KW-0187">Copper transport</keyword>
<evidence type="ECO:0000256" key="10">
    <source>
        <dbReference type="ARBA" id="ARBA00022840"/>
    </source>
</evidence>
<dbReference type="NCBIfam" id="TIGR01494">
    <property type="entry name" value="ATPase_P-type"/>
    <property type="match status" value="1"/>
</dbReference>
<dbReference type="PANTHER" id="PTHR24093:SF477">
    <property type="entry name" value="CALCIUM-TRANSPORTING ATPASE"/>
    <property type="match status" value="1"/>
</dbReference>
<dbReference type="SUPFAM" id="SSF81660">
    <property type="entry name" value="Metal cation-transporting ATPase, ATP-binding domain N"/>
    <property type="match status" value="1"/>
</dbReference>
<dbReference type="InterPro" id="IPR008250">
    <property type="entry name" value="ATPase_P-typ_transduc_dom_A_sf"/>
</dbReference>
<feature type="transmembrane region" description="Helical" evidence="18">
    <location>
        <begin position="689"/>
        <end position="710"/>
    </location>
</feature>
<dbReference type="EMBL" id="FOJI01000008">
    <property type="protein sequence ID" value="SEW27673.1"/>
    <property type="molecule type" value="Genomic_DNA"/>
</dbReference>
<dbReference type="GO" id="GO:0005524">
    <property type="term" value="F:ATP binding"/>
    <property type="evidence" value="ECO:0007669"/>
    <property type="project" value="UniProtKB-KW"/>
</dbReference>
<feature type="transmembrane region" description="Helical" evidence="18">
    <location>
        <begin position="837"/>
        <end position="857"/>
    </location>
</feature>
<evidence type="ECO:0000256" key="17">
    <source>
        <dbReference type="ARBA" id="ARBA00049289"/>
    </source>
</evidence>
<dbReference type="NCBIfam" id="TIGR01517">
    <property type="entry name" value="ATPase-IIB_Ca"/>
    <property type="match status" value="1"/>
</dbReference>
<dbReference type="GO" id="GO:0140581">
    <property type="term" value="F:P-type monovalent copper transporter activity"/>
    <property type="evidence" value="ECO:0007669"/>
    <property type="project" value="UniProtKB-EC"/>
</dbReference>
<evidence type="ECO:0000313" key="20">
    <source>
        <dbReference type="EMBL" id="SEW27673.1"/>
    </source>
</evidence>
<dbReference type="Gene3D" id="3.40.50.1000">
    <property type="entry name" value="HAD superfamily/HAD-like"/>
    <property type="match status" value="1"/>
</dbReference>
<dbReference type="InterPro" id="IPR001757">
    <property type="entry name" value="P_typ_ATPase"/>
</dbReference>
<feature type="transmembrane region" description="Helical" evidence="18">
    <location>
        <begin position="869"/>
        <end position="887"/>
    </location>
</feature>
<keyword evidence="14" id="KW-0186">Copper</keyword>
<evidence type="ECO:0000256" key="6">
    <source>
        <dbReference type="ARBA" id="ARBA00022723"/>
    </source>
</evidence>
<dbReference type="SUPFAM" id="SSF81653">
    <property type="entry name" value="Calcium ATPase, transduction domain A"/>
    <property type="match status" value="1"/>
</dbReference>
<keyword evidence="4" id="KW-0109">Calcium transport</keyword>
<keyword evidence="16 18" id="KW-0472">Membrane</keyword>
<evidence type="ECO:0000313" key="21">
    <source>
        <dbReference type="Proteomes" id="UP000199701"/>
    </source>
</evidence>
<dbReference type="InterPro" id="IPR044492">
    <property type="entry name" value="P_typ_ATPase_HD_dom"/>
</dbReference>
<dbReference type="Gene3D" id="1.20.1110.10">
    <property type="entry name" value="Calcium-transporting ATPase, transmembrane domain"/>
    <property type="match status" value="1"/>
</dbReference>
<feature type="transmembrane region" description="Helical" evidence="18">
    <location>
        <begin position="798"/>
        <end position="816"/>
    </location>
</feature>
<dbReference type="Pfam" id="PF00122">
    <property type="entry name" value="E1-E2_ATPase"/>
    <property type="match status" value="1"/>
</dbReference>
<keyword evidence="11" id="KW-0460">Magnesium</keyword>
<dbReference type="SMART" id="SM00831">
    <property type="entry name" value="Cation_ATPase_N"/>
    <property type="match status" value="1"/>
</dbReference>
<keyword evidence="21" id="KW-1185">Reference proteome</keyword>
<dbReference type="Gene3D" id="2.70.150.10">
    <property type="entry name" value="Calcium-transporting ATPase, cytoplasmic transduction domain A"/>
    <property type="match status" value="1"/>
</dbReference>
<dbReference type="Pfam" id="PF00689">
    <property type="entry name" value="Cation_ATPase_C"/>
    <property type="match status" value="1"/>
</dbReference>
<evidence type="ECO:0000256" key="9">
    <source>
        <dbReference type="ARBA" id="ARBA00022837"/>
    </source>
</evidence>
<dbReference type="Gene3D" id="3.40.1110.10">
    <property type="entry name" value="Calcium-transporting ATPase, cytoplasmic domain N"/>
    <property type="match status" value="1"/>
</dbReference>
<dbReference type="STRING" id="99656.SAMN05421659_108103"/>
<dbReference type="PANTHER" id="PTHR24093">
    <property type="entry name" value="CATION TRANSPORTING ATPASE"/>
    <property type="match status" value="1"/>
</dbReference>
<keyword evidence="9" id="KW-0106">Calcium</keyword>
<dbReference type="SFLD" id="SFLDS00003">
    <property type="entry name" value="Haloacid_Dehalogenase"/>
    <property type="match status" value="1"/>
</dbReference>
<dbReference type="InterPro" id="IPR023299">
    <property type="entry name" value="ATPase_P-typ_cyto_dom_N"/>
</dbReference>
<keyword evidence="13 18" id="KW-1133">Transmembrane helix</keyword>
<dbReference type="GO" id="GO:0012505">
    <property type="term" value="C:endomembrane system"/>
    <property type="evidence" value="ECO:0007669"/>
    <property type="project" value="UniProtKB-SubCell"/>
</dbReference>
<evidence type="ECO:0000259" key="19">
    <source>
        <dbReference type="SMART" id="SM00831"/>
    </source>
</evidence>
<dbReference type="SFLD" id="SFLDF00027">
    <property type="entry name" value="p-type_atpase"/>
    <property type="match status" value="1"/>
</dbReference>
<name>A0A1I0QKK2_9FIRM</name>